<evidence type="ECO:0000313" key="1">
    <source>
        <dbReference type="EMBL" id="NRN68046.1"/>
    </source>
</evidence>
<dbReference type="EMBL" id="JAAATY010000017">
    <property type="protein sequence ID" value="NRN68046.1"/>
    <property type="molecule type" value="Genomic_DNA"/>
</dbReference>
<accession>A0ABX2F9K6</accession>
<keyword evidence="2" id="KW-1185">Reference proteome</keyword>
<organism evidence="1 2">
    <name type="scientific">Kibdelosporangium persicum</name>
    <dbReference type="NCBI Taxonomy" id="2698649"/>
    <lineage>
        <taxon>Bacteria</taxon>
        <taxon>Bacillati</taxon>
        <taxon>Actinomycetota</taxon>
        <taxon>Actinomycetes</taxon>
        <taxon>Pseudonocardiales</taxon>
        <taxon>Pseudonocardiaceae</taxon>
        <taxon>Kibdelosporangium</taxon>
    </lineage>
</organism>
<dbReference type="PROSITE" id="PS51257">
    <property type="entry name" value="PROKAR_LIPOPROTEIN"/>
    <property type="match status" value="1"/>
</dbReference>
<dbReference type="Proteomes" id="UP000763557">
    <property type="component" value="Unassembled WGS sequence"/>
</dbReference>
<dbReference type="RefSeq" id="WP_173136710.1">
    <property type="nucleotide sequence ID" value="NZ_CBCSGW010000009.1"/>
</dbReference>
<gene>
    <name evidence="1" type="ORF">GC106_52870</name>
</gene>
<name>A0ABX2F9K6_9PSEU</name>
<protein>
    <recommendedName>
        <fullName evidence="3">Lipoprotein</fullName>
    </recommendedName>
</protein>
<reference evidence="1 2" key="1">
    <citation type="submission" date="2020-01" db="EMBL/GenBank/DDBJ databases">
        <title>Kibdelosporangium persica a novel Actinomycetes from a hot desert in Iran.</title>
        <authorList>
            <person name="Safaei N."/>
            <person name="Zaburannyi N."/>
            <person name="Mueller R."/>
            <person name="Wink J."/>
        </authorList>
    </citation>
    <scope>NUCLEOTIDE SEQUENCE [LARGE SCALE GENOMIC DNA]</scope>
    <source>
        <strain evidence="1 2">4NS15</strain>
    </source>
</reference>
<proteinExistence type="predicted"/>
<sequence length="283" mass="30019">MRGELLGLTLILAVVGCAAHDDRPLDPAVRAAALSLVDEPDRVLVRAEYRAIAECMAGHGMRYPPAETMQADVPVSDGYGGRLAAVPDPSTDSDLVQRAYLDGLPQNERSRYWNTLRPENSPMSSVVLPDGKQVSLAVDGCEAAGRAAVYGSVPDYLGTMTFPAAVAAAAGDVTNTPAVRTALAGYGGCMSAAGYQVGSPREALALARQRFGTRENAAPAGEDERVMAATDHGCQRQNRIPQVLRSTMVDQAAGWIMSVERDVLRLAEIQRRAVRRASAMVGP</sequence>
<evidence type="ECO:0008006" key="3">
    <source>
        <dbReference type="Google" id="ProtNLM"/>
    </source>
</evidence>
<evidence type="ECO:0000313" key="2">
    <source>
        <dbReference type="Proteomes" id="UP000763557"/>
    </source>
</evidence>
<comment type="caution">
    <text evidence="1">The sequence shown here is derived from an EMBL/GenBank/DDBJ whole genome shotgun (WGS) entry which is preliminary data.</text>
</comment>